<gene>
    <name evidence="2" type="ORF">Sxan_11000</name>
</gene>
<dbReference type="AlphaFoldDB" id="A0A919LBK6"/>
<dbReference type="EMBL" id="BNEE01000004">
    <property type="protein sequence ID" value="GHI83736.1"/>
    <property type="molecule type" value="Genomic_DNA"/>
</dbReference>
<keyword evidence="3" id="KW-1185">Reference proteome</keyword>
<comment type="caution">
    <text evidence="2">The sequence shown here is derived from an EMBL/GenBank/DDBJ whole genome shotgun (WGS) entry which is preliminary data.</text>
</comment>
<accession>A0A919LBK6</accession>
<proteinExistence type="predicted"/>
<feature type="compositionally biased region" description="Basic and acidic residues" evidence="1">
    <location>
        <begin position="65"/>
        <end position="76"/>
    </location>
</feature>
<evidence type="ECO:0000313" key="2">
    <source>
        <dbReference type="EMBL" id="GHI83736.1"/>
    </source>
</evidence>
<evidence type="ECO:0000313" key="3">
    <source>
        <dbReference type="Proteomes" id="UP000600026"/>
    </source>
</evidence>
<evidence type="ECO:0000256" key="1">
    <source>
        <dbReference type="SAM" id="MobiDB-lite"/>
    </source>
</evidence>
<sequence>MRERRYTPPPYPPTAATASAVARASTEVTAVAPAAAVGGAVVSGAGPLPSGLAVTPPGCALGGGERTRDRPEHSAR</sequence>
<name>A0A919LBK6_9ACTN</name>
<reference evidence="2" key="1">
    <citation type="submission" date="2020-09" db="EMBL/GenBank/DDBJ databases">
        <title>Whole genome shotgun sequence of Streptomyces xanthophaeus NBRC 12829.</title>
        <authorList>
            <person name="Komaki H."/>
            <person name="Tamura T."/>
        </authorList>
    </citation>
    <scope>NUCLEOTIDE SEQUENCE</scope>
    <source>
        <strain evidence="2">NBRC 12829</strain>
    </source>
</reference>
<protein>
    <submittedName>
        <fullName evidence="2">Uncharacterized protein</fullName>
    </submittedName>
</protein>
<dbReference type="Proteomes" id="UP000600026">
    <property type="component" value="Unassembled WGS sequence"/>
</dbReference>
<organism evidence="2 3">
    <name type="scientific">Streptomyces xanthophaeus</name>
    <dbReference type="NCBI Taxonomy" id="67385"/>
    <lineage>
        <taxon>Bacteria</taxon>
        <taxon>Bacillati</taxon>
        <taxon>Actinomycetota</taxon>
        <taxon>Actinomycetes</taxon>
        <taxon>Kitasatosporales</taxon>
        <taxon>Streptomycetaceae</taxon>
        <taxon>Streptomyces</taxon>
    </lineage>
</organism>
<feature type="region of interest" description="Disordered" evidence="1">
    <location>
        <begin position="43"/>
        <end position="76"/>
    </location>
</feature>